<evidence type="ECO:0000313" key="6">
    <source>
        <dbReference type="Proteomes" id="UP000295765"/>
    </source>
</evidence>
<keyword evidence="2 3" id="KW-0802">TPR repeat</keyword>
<evidence type="ECO:0000256" key="2">
    <source>
        <dbReference type="ARBA" id="ARBA00022803"/>
    </source>
</evidence>
<keyword evidence="1" id="KW-0677">Repeat</keyword>
<sequence>MKRIRIGRLALVFALGIGCASAAELDDIRRLADDGNTVAALERLDERLGKDPNDVQALFLKGTLLLDMGRNAAARDTFSDMTRRFPRLPEGYNNLAVAYAADGDYEKARQALLAAAANAPDFPAVQVNLGDLYVKLAADAYRKALDMNPADEASKSRLLALEALFQTRK</sequence>
<comment type="caution">
    <text evidence="5">The sequence shown here is derived from an EMBL/GenBank/DDBJ whole genome shotgun (WGS) entry which is preliminary data.</text>
</comment>
<evidence type="ECO:0000313" key="5">
    <source>
        <dbReference type="EMBL" id="TCO75771.1"/>
    </source>
</evidence>
<dbReference type="SMART" id="SM00028">
    <property type="entry name" value="TPR"/>
    <property type="match status" value="3"/>
</dbReference>
<name>A0A4R2KNM2_9GAMM</name>
<evidence type="ECO:0000256" key="3">
    <source>
        <dbReference type="PROSITE-ProRule" id="PRU00339"/>
    </source>
</evidence>
<dbReference type="EMBL" id="SLWY01000041">
    <property type="protein sequence ID" value="TCO75771.1"/>
    <property type="molecule type" value="Genomic_DNA"/>
</dbReference>
<keyword evidence="4" id="KW-0732">Signal</keyword>
<dbReference type="RefSeq" id="WP_165904214.1">
    <property type="nucleotide sequence ID" value="NZ_SLWY01000041.1"/>
</dbReference>
<feature type="signal peptide" evidence="4">
    <location>
        <begin position="1"/>
        <end position="22"/>
    </location>
</feature>
<dbReference type="Gene3D" id="1.25.40.10">
    <property type="entry name" value="Tetratricopeptide repeat domain"/>
    <property type="match status" value="1"/>
</dbReference>
<proteinExistence type="predicted"/>
<dbReference type="Pfam" id="PF13432">
    <property type="entry name" value="TPR_16"/>
    <property type="match status" value="1"/>
</dbReference>
<keyword evidence="6" id="KW-1185">Reference proteome</keyword>
<dbReference type="PROSITE" id="PS50005">
    <property type="entry name" value="TPR"/>
    <property type="match status" value="1"/>
</dbReference>
<dbReference type="InterPro" id="IPR051685">
    <property type="entry name" value="Ycf3/AcsC/BcsC/TPR_MFPF"/>
</dbReference>
<dbReference type="PANTHER" id="PTHR44943:SF8">
    <property type="entry name" value="TPR REPEAT-CONTAINING PROTEIN MJ0263"/>
    <property type="match status" value="1"/>
</dbReference>
<dbReference type="SUPFAM" id="SSF48452">
    <property type="entry name" value="TPR-like"/>
    <property type="match status" value="1"/>
</dbReference>
<dbReference type="AlphaFoldDB" id="A0A4R2KNM2"/>
<reference evidence="5 6" key="1">
    <citation type="submission" date="2019-03" db="EMBL/GenBank/DDBJ databases">
        <title>Genomic Encyclopedia of Type Strains, Phase IV (KMG-IV): sequencing the most valuable type-strain genomes for metagenomic binning, comparative biology and taxonomic classification.</title>
        <authorList>
            <person name="Goeker M."/>
        </authorList>
    </citation>
    <scope>NUCLEOTIDE SEQUENCE [LARGE SCALE GENOMIC DNA]</scope>
    <source>
        <strain evidence="5 6">DSM 25287</strain>
    </source>
</reference>
<evidence type="ECO:0000256" key="4">
    <source>
        <dbReference type="SAM" id="SignalP"/>
    </source>
</evidence>
<dbReference type="InterPro" id="IPR019734">
    <property type="entry name" value="TPR_rpt"/>
</dbReference>
<gene>
    <name evidence="5" type="ORF">EV699_14113</name>
</gene>
<evidence type="ECO:0000256" key="1">
    <source>
        <dbReference type="ARBA" id="ARBA00022737"/>
    </source>
</evidence>
<accession>A0A4R2KNM2</accession>
<dbReference type="PROSITE" id="PS51257">
    <property type="entry name" value="PROKAR_LIPOPROTEIN"/>
    <property type="match status" value="1"/>
</dbReference>
<feature type="repeat" description="TPR" evidence="3">
    <location>
        <begin position="89"/>
        <end position="122"/>
    </location>
</feature>
<dbReference type="Proteomes" id="UP000295765">
    <property type="component" value="Unassembled WGS sequence"/>
</dbReference>
<dbReference type="PANTHER" id="PTHR44943">
    <property type="entry name" value="CELLULOSE SYNTHASE OPERON PROTEIN C"/>
    <property type="match status" value="1"/>
</dbReference>
<dbReference type="InterPro" id="IPR011990">
    <property type="entry name" value="TPR-like_helical_dom_sf"/>
</dbReference>
<feature type="chain" id="PRO_5020279761" evidence="4">
    <location>
        <begin position="23"/>
        <end position="169"/>
    </location>
</feature>
<organism evidence="5 6">
    <name type="scientific">Plasticicumulans lactativorans</name>
    <dbReference type="NCBI Taxonomy" id="1133106"/>
    <lineage>
        <taxon>Bacteria</taxon>
        <taxon>Pseudomonadati</taxon>
        <taxon>Pseudomonadota</taxon>
        <taxon>Gammaproteobacteria</taxon>
        <taxon>Candidatus Competibacteraceae</taxon>
        <taxon>Plasticicumulans</taxon>
    </lineage>
</organism>
<protein>
    <submittedName>
        <fullName evidence="5">Tetratricopeptide repeat protein</fullName>
    </submittedName>
</protein>